<proteinExistence type="predicted"/>
<dbReference type="Pfam" id="PF10591">
    <property type="entry name" value="SPARC_Ca_bdg"/>
    <property type="match status" value="1"/>
</dbReference>
<evidence type="ECO:0000256" key="3">
    <source>
        <dbReference type="ARBA" id="ARBA00022737"/>
    </source>
</evidence>
<dbReference type="GO" id="GO:0005509">
    <property type="term" value="F:calcium ion binding"/>
    <property type="evidence" value="ECO:0007669"/>
    <property type="project" value="InterPro"/>
</dbReference>
<evidence type="ECO:0000256" key="1">
    <source>
        <dbReference type="ARBA" id="ARBA00004613"/>
    </source>
</evidence>
<dbReference type="PROSITE" id="PS00484">
    <property type="entry name" value="THYROGLOBULIN_1_1"/>
    <property type="match status" value="1"/>
</dbReference>
<dbReference type="OrthoDB" id="8875634at2759"/>
<dbReference type="InterPro" id="IPR011992">
    <property type="entry name" value="EF-hand-dom_pair"/>
</dbReference>
<dbReference type="Gene3D" id="1.10.238.10">
    <property type="entry name" value="EF-hand"/>
    <property type="match status" value="1"/>
</dbReference>
<dbReference type="PANTHER" id="PTHR12352:SF25">
    <property type="entry name" value="SPARC_OSTEONECTIN, CWCV AND KAZAL LIKE DOMAINS PROTEOGLYCAN 1"/>
    <property type="match status" value="1"/>
</dbReference>
<dbReference type="GO" id="GO:0035592">
    <property type="term" value="P:establishment of protein localization to extracellular region"/>
    <property type="evidence" value="ECO:0007669"/>
    <property type="project" value="TreeGrafter"/>
</dbReference>
<evidence type="ECO:0000256" key="6">
    <source>
        <dbReference type="ARBA" id="ARBA00023180"/>
    </source>
</evidence>
<feature type="signal peptide" evidence="8">
    <location>
        <begin position="1"/>
        <end position="19"/>
    </location>
</feature>
<evidence type="ECO:0000313" key="11">
    <source>
        <dbReference type="Proteomes" id="UP000298663"/>
    </source>
</evidence>
<comment type="caution">
    <text evidence="7">Lacks conserved residue(s) required for the propagation of feature annotation.</text>
</comment>
<gene>
    <name evidence="10" type="ORF">L596_011389</name>
</gene>
<dbReference type="Gene3D" id="4.10.800.10">
    <property type="entry name" value="Thyroglobulin type-1"/>
    <property type="match status" value="1"/>
</dbReference>
<evidence type="ECO:0000256" key="7">
    <source>
        <dbReference type="PROSITE-ProRule" id="PRU00500"/>
    </source>
</evidence>
<feature type="disulfide bond" evidence="7">
    <location>
        <begin position="246"/>
        <end position="266"/>
    </location>
</feature>
<evidence type="ECO:0000256" key="5">
    <source>
        <dbReference type="ARBA" id="ARBA00023157"/>
    </source>
</evidence>
<dbReference type="AlphaFoldDB" id="A0A4V6A4H1"/>
<evidence type="ECO:0000259" key="9">
    <source>
        <dbReference type="PROSITE" id="PS51162"/>
    </source>
</evidence>
<feature type="chain" id="PRO_5020362183" description="Thyroglobulin type-1 domain-containing protein" evidence="8">
    <location>
        <begin position="20"/>
        <end position="285"/>
    </location>
</feature>
<name>A0A4V6A4H1_STECR</name>
<evidence type="ECO:0000313" key="10">
    <source>
        <dbReference type="EMBL" id="TKR86885.1"/>
    </source>
</evidence>
<evidence type="ECO:0000256" key="4">
    <source>
        <dbReference type="ARBA" id="ARBA00022837"/>
    </source>
</evidence>
<dbReference type="SUPFAM" id="SSF57610">
    <property type="entry name" value="Thyroglobulin type-1 domain"/>
    <property type="match status" value="1"/>
</dbReference>
<sequence length="285" mass="32877">MLLLSLAAPLLLLASNVYSSALLYYPDHFQKNDLCVPLNCGQNQLCLVKDDKAECIDQTQLSKVHREHAENAGHLPHKHEARKHNPKHLATEHKNECNVKALHSMGFRMLQWAGAMYHSHDSISTAEMPKHRAVCRAEVAWMFTQWDGNNDGELTLRELYPLEADQREKCLKEFLDHCDTEPGTSKVITVDEWCDCMNWADHYEKEPACHAEKYGKDPHEEGAFHPRCDLDGFYRPEQCHENECWCVDRYGREFDHSRVQGKLPDCGQYASLLTKEEKESLQSEL</sequence>
<feature type="domain" description="Thyroglobulin type-1" evidence="9">
    <location>
        <begin position="206"/>
        <end position="266"/>
    </location>
</feature>
<dbReference type="EMBL" id="AZBU02000003">
    <property type="protein sequence ID" value="TKR86885.1"/>
    <property type="molecule type" value="Genomic_DNA"/>
</dbReference>
<dbReference type="PANTHER" id="PTHR12352">
    <property type="entry name" value="SECRETED MODULAR CALCIUM-BINDING PROTEIN"/>
    <property type="match status" value="1"/>
</dbReference>
<dbReference type="InterPro" id="IPR018247">
    <property type="entry name" value="EF_Hand_1_Ca_BS"/>
</dbReference>
<organism evidence="10 11">
    <name type="scientific">Steinernema carpocapsae</name>
    <name type="common">Entomopathogenic nematode</name>
    <dbReference type="NCBI Taxonomy" id="34508"/>
    <lineage>
        <taxon>Eukaryota</taxon>
        <taxon>Metazoa</taxon>
        <taxon>Ecdysozoa</taxon>
        <taxon>Nematoda</taxon>
        <taxon>Chromadorea</taxon>
        <taxon>Rhabditida</taxon>
        <taxon>Tylenchina</taxon>
        <taxon>Panagrolaimomorpha</taxon>
        <taxon>Strongyloidoidea</taxon>
        <taxon>Steinernematidae</taxon>
        <taxon>Steinernema</taxon>
    </lineage>
</organism>
<evidence type="ECO:0000256" key="8">
    <source>
        <dbReference type="SAM" id="SignalP"/>
    </source>
</evidence>
<keyword evidence="4" id="KW-0106">Calcium</keyword>
<dbReference type="PROSITE" id="PS00018">
    <property type="entry name" value="EF_HAND_1"/>
    <property type="match status" value="1"/>
</dbReference>
<comment type="caution">
    <text evidence="10">The sequence shown here is derived from an EMBL/GenBank/DDBJ whole genome shotgun (WGS) entry which is preliminary data.</text>
</comment>
<keyword evidence="8" id="KW-0732">Signal</keyword>
<dbReference type="SMART" id="SM00211">
    <property type="entry name" value="TY"/>
    <property type="match status" value="1"/>
</dbReference>
<dbReference type="STRING" id="34508.A0A4V6A4H1"/>
<reference evidence="10 11" key="1">
    <citation type="journal article" date="2015" name="Genome Biol.">
        <title>Comparative genomics of Steinernema reveals deeply conserved gene regulatory networks.</title>
        <authorList>
            <person name="Dillman A.R."/>
            <person name="Macchietto M."/>
            <person name="Porter C.F."/>
            <person name="Rogers A."/>
            <person name="Williams B."/>
            <person name="Antoshechkin I."/>
            <person name="Lee M.M."/>
            <person name="Goodwin Z."/>
            <person name="Lu X."/>
            <person name="Lewis E.E."/>
            <person name="Goodrich-Blair H."/>
            <person name="Stock S.P."/>
            <person name="Adams B.J."/>
            <person name="Sternberg P.W."/>
            <person name="Mortazavi A."/>
        </authorList>
    </citation>
    <scope>NUCLEOTIDE SEQUENCE [LARGE SCALE GENOMIC DNA]</scope>
    <source>
        <strain evidence="10 11">ALL</strain>
    </source>
</reference>
<evidence type="ECO:0000256" key="2">
    <source>
        <dbReference type="ARBA" id="ARBA00022525"/>
    </source>
</evidence>
<comment type="subcellular location">
    <subcellularLocation>
        <location evidence="1">Secreted</location>
    </subcellularLocation>
</comment>
<dbReference type="GO" id="GO:0005615">
    <property type="term" value="C:extracellular space"/>
    <property type="evidence" value="ECO:0007669"/>
    <property type="project" value="TreeGrafter"/>
</dbReference>
<keyword evidence="3" id="KW-0677">Repeat</keyword>
<dbReference type="Proteomes" id="UP000298663">
    <property type="component" value="Unassembled WGS sequence"/>
</dbReference>
<dbReference type="InterPro" id="IPR051950">
    <property type="entry name" value="Dev_reg/Prot_inhib"/>
</dbReference>
<accession>A0A4V6A4H1</accession>
<keyword evidence="11" id="KW-1185">Reference proteome</keyword>
<dbReference type="InterPro" id="IPR036857">
    <property type="entry name" value="Thyroglobulin_1_sf"/>
</dbReference>
<dbReference type="PROSITE" id="PS51162">
    <property type="entry name" value="THYROGLOBULIN_1_2"/>
    <property type="match status" value="1"/>
</dbReference>
<keyword evidence="2" id="KW-0964">Secreted</keyword>
<keyword evidence="6" id="KW-0325">Glycoprotein</keyword>
<feature type="disulfide bond" evidence="7">
    <location>
        <begin position="209"/>
        <end position="228"/>
    </location>
</feature>
<dbReference type="SUPFAM" id="SSF47473">
    <property type="entry name" value="EF-hand"/>
    <property type="match status" value="1"/>
</dbReference>
<protein>
    <recommendedName>
        <fullName evidence="9">Thyroglobulin type-1 domain-containing protein</fullName>
    </recommendedName>
</protein>
<dbReference type="Pfam" id="PF00086">
    <property type="entry name" value="Thyroglobulin_1"/>
    <property type="match status" value="1"/>
</dbReference>
<reference evidence="10 11" key="2">
    <citation type="journal article" date="2019" name="G3 (Bethesda)">
        <title>Hybrid Assembly of the Genome of the Entomopathogenic Nematode Steinernema carpocapsae Identifies the X-Chromosome.</title>
        <authorList>
            <person name="Serra L."/>
            <person name="Macchietto M."/>
            <person name="Macias-Munoz A."/>
            <person name="McGill C.J."/>
            <person name="Rodriguez I.M."/>
            <person name="Rodriguez B."/>
            <person name="Murad R."/>
            <person name="Mortazavi A."/>
        </authorList>
    </citation>
    <scope>NUCLEOTIDE SEQUENCE [LARGE SCALE GENOMIC DNA]</scope>
    <source>
        <strain evidence="10 11">ALL</strain>
    </source>
</reference>
<dbReference type="InterPro" id="IPR019577">
    <property type="entry name" value="SPARC/Testican_Ca-bd-dom"/>
</dbReference>
<keyword evidence="5 7" id="KW-1015">Disulfide bond</keyword>
<dbReference type="InterPro" id="IPR000716">
    <property type="entry name" value="Thyroglobulin_1"/>
</dbReference>
<dbReference type="CDD" id="cd00191">
    <property type="entry name" value="TY"/>
    <property type="match status" value="1"/>
</dbReference>